<feature type="disulfide bond" evidence="10">
    <location>
        <begin position="44"/>
        <end position="62"/>
    </location>
</feature>
<accession>B7QDC6</accession>
<evidence type="ECO:0000256" key="10">
    <source>
        <dbReference type="PROSITE-ProRule" id="PRU00124"/>
    </source>
</evidence>
<keyword evidence="5" id="KW-0677">Repeat</keyword>
<dbReference type="PANTHER" id="PTHR24270:SF61">
    <property type="entry name" value="EGF-LIKE DOMAIN-CONTAINING PROTEIN"/>
    <property type="match status" value="1"/>
</dbReference>
<dbReference type="InterPro" id="IPR036055">
    <property type="entry name" value="LDL_receptor-like_sf"/>
</dbReference>
<evidence type="ECO:0000256" key="2">
    <source>
        <dbReference type="ARBA" id="ARBA00004308"/>
    </source>
</evidence>
<keyword evidence="8 10" id="KW-1015">Disulfide bond</keyword>
<feature type="disulfide bond" evidence="10">
    <location>
        <begin position="37"/>
        <end position="49"/>
    </location>
</feature>
<feature type="non-terminal residue" evidence="11">
    <location>
        <position position="75"/>
    </location>
</feature>
<keyword evidence="9" id="KW-0325">Glycoprotein</keyword>
<dbReference type="SMART" id="SM00192">
    <property type="entry name" value="LDLa"/>
    <property type="match status" value="2"/>
</dbReference>
<evidence type="ECO:0000313" key="12">
    <source>
        <dbReference type="EnsemblMetazoa" id="ISCW013415-PA"/>
    </source>
</evidence>
<dbReference type="GO" id="GO:0004252">
    <property type="term" value="F:serine-type endopeptidase activity"/>
    <property type="evidence" value="ECO:0007669"/>
    <property type="project" value="UniProtKB-EC"/>
</dbReference>
<dbReference type="STRING" id="6945.B7QDC6"/>
<dbReference type="GO" id="GO:0016192">
    <property type="term" value="P:vesicle-mediated transport"/>
    <property type="evidence" value="ECO:0007669"/>
    <property type="project" value="UniProtKB-ARBA"/>
</dbReference>
<evidence type="ECO:0000313" key="11">
    <source>
        <dbReference type="EMBL" id="EEC16848.1"/>
    </source>
</evidence>
<dbReference type="GO" id="GO:0012505">
    <property type="term" value="C:endomembrane system"/>
    <property type="evidence" value="ECO:0007669"/>
    <property type="project" value="UniProtKB-SubCell"/>
</dbReference>
<evidence type="ECO:0000256" key="4">
    <source>
        <dbReference type="ARBA" id="ARBA00022729"/>
    </source>
</evidence>
<sequence>CEPGQFQCGDGSCIDYRRRCDGHYDCNDYSDEQNCECEPGQFQCGDGSCIDYRRRCDGHYDCNDYSDEQNCGMLK</sequence>
<proteinExistence type="predicted"/>
<feature type="disulfide bond" evidence="10">
    <location>
        <begin position="1"/>
        <end position="13"/>
    </location>
</feature>
<name>B7QDC6_IXOSC</name>
<dbReference type="EMBL" id="DS912556">
    <property type="protein sequence ID" value="EEC16848.1"/>
    <property type="molecule type" value="Genomic_DNA"/>
</dbReference>
<dbReference type="InterPro" id="IPR050685">
    <property type="entry name" value="LDLR"/>
</dbReference>
<dbReference type="HOGENOM" id="CLU_085098_3_3_1"/>
<evidence type="ECO:0000256" key="6">
    <source>
        <dbReference type="ARBA" id="ARBA00022989"/>
    </source>
</evidence>
<dbReference type="SUPFAM" id="SSF57424">
    <property type="entry name" value="LDL receptor-like module"/>
    <property type="match status" value="2"/>
</dbReference>
<dbReference type="FunFam" id="4.10.400.10:FF:000034">
    <property type="entry name" value="Low-density lipoprotein receptor-related protein 2"/>
    <property type="match status" value="1"/>
</dbReference>
<organism>
    <name type="scientific">Ixodes scapularis</name>
    <name type="common">Black-legged tick</name>
    <name type="synonym">Deer tick</name>
    <dbReference type="NCBI Taxonomy" id="6945"/>
    <lineage>
        <taxon>Eukaryota</taxon>
        <taxon>Metazoa</taxon>
        <taxon>Ecdysozoa</taxon>
        <taxon>Arthropoda</taxon>
        <taxon>Chelicerata</taxon>
        <taxon>Arachnida</taxon>
        <taxon>Acari</taxon>
        <taxon>Parasitiformes</taxon>
        <taxon>Ixodida</taxon>
        <taxon>Ixodoidea</taxon>
        <taxon>Ixodidae</taxon>
        <taxon>Ixodinae</taxon>
        <taxon>Ixodes</taxon>
    </lineage>
</organism>
<evidence type="ECO:0000256" key="1">
    <source>
        <dbReference type="ARBA" id="ARBA00004167"/>
    </source>
</evidence>
<keyword evidence="11" id="KW-0675">Receptor</keyword>
<protein>
    <submittedName>
        <fullName evidence="11 12">Low-density lipoprotein receptor, putative</fullName>
        <ecNumber evidence="11">3.4.21.45</ecNumber>
    </submittedName>
</protein>
<dbReference type="EC" id="3.4.21.45" evidence="11"/>
<keyword evidence="4" id="KW-0732">Signal</keyword>
<comment type="subcellular location">
    <subcellularLocation>
        <location evidence="2">Endomembrane system</location>
    </subcellularLocation>
    <subcellularLocation>
        <location evidence="1">Membrane</location>
        <topology evidence="1">Single-pass membrane protein</topology>
    </subcellularLocation>
</comment>
<dbReference type="AlphaFoldDB" id="B7QDC6"/>
<dbReference type="Gene3D" id="4.10.400.10">
    <property type="entry name" value="Low-density Lipoprotein Receptor"/>
    <property type="match status" value="2"/>
</dbReference>
<keyword evidence="11" id="KW-0378">Hydrolase</keyword>
<keyword evidence="6" id="KW-1133">Transmembrane helix</keyword>
<feature type="non-terminal residue" evidence="11">
    <location>
        <position position="1"/>
    </location>
</feature>
<dbReference type="Pfam" id="PF00057">
    <property type="entry name" value="Ldl_recept_a"/>
    <property type="match status" value="2"/>
</dbReference>
<evidence type="ECO:0000256" key="9">
    <source>
        <dbReference type="ARBA" id="ARBA00023180"/>
    </source>
</evidence>
<dbReference type="EMBL" id="ABJB010814031">
    <property type="status" value="NOT_ANNOTATED_CDS"/>
    <property type="molecule type" value="Genomic_DNA"/>
</dbReference>
<dbReference type="CDD" id="cd00112">
    <property type="entry name" value="LDLa"/>
    <property type="match status" value="2"/>
</dbReference>
<dbReference type="FunFam" id="4.10.400.10:FF:000065">
    <property type="entry name" value="Transmembrane protease serine 7"/>
    <property type="match status" value="1"/>
</dbReference>
<evidence type="ECO:0000256" key="3">
    <source>
        <dbReference type="ARBA" id="ARBA00022692"/>
    </source>
</evidence>
<dbReference type="PANTHER" id="PTHR24270">
    <property type="entry name" value="LOW-DENSITY LIPOPROTEIN RECEPTOR-RELATED"/>
    <property type="match status" value="1"/>
</dbReference>
<reference evidence="12" key="2">
    <citation type="submission" date="2020-05" db="UniProtKB">
        <authorList>
            <consortium name="EnsemblMetazoa"/>
        </authorList>
    </citation>
    <scope>IDENTIFICATION</scope>
    <source>
        <strain evidence="12">wikel</strain>
    </source>
</reference>
<evidence type="ECO:0000313" key="13">
    <source>
        <dbReference type="Proteomes" id="UP000001555"/>
    </source>
</evidence>
<dbReference type="EnsemblMetazoa" id="ISCW013415-RA">
    <property type="protein sequence ID" value="ISCW013415-PA"/>
    <property type="gene ID" value="ISCW013415"/>
</dbReference>
<keyword evidence="7" id="KW-0472">Membrane</keyword>
<dbReference type="PRINTS" id="PR00261">
    <property type="entry name" value="LDLRECEPTOR"/>
</dbReference>
<keyword evidence="3" id="KW-0812">Transmembrane</keyword>
<dbReference type="Proteomes" id="UP000001555">
    <property type="component" value="Unassembled WGS sequence"/>
</dbReference>
<feature type="disulfide bond" evidence="10">
    <location>
        <begin position="20"/>
        <end position="35"/>
    </location>
</feature>
<evidence type="ECO:0000256" key="8">
    <source>
        <dbReference type="ARBA" id="ARBA00023157"/>
    </source>
</evidence>
<dbReference type="PaxDb" id="6945-B7QDC6"/>
<reference evidence="11 13" key="1">
    <citation type="submission" date="2008-03" db="EMBL/GenBank/DDBJ databases">
        <title>Annotation of Ixodes scapularis.</title>
        <authorList>
            <consortium name="Ixodes scapularis Genome Project Consortium"/>
            <person name="Caler E."/>
            <person name="Hannick L.I."/>
            <person name="Bidwell S."/>
            <person name="Joardar V."/>
            <person name="Thiagarajan M."/>
            <person name="Amedeo P."/>
            <person name="Galinsky K.J."/>
            <person name="Schobel S."/>
            <person name="Inman J."/>
            <person name="Hostetler J."/>
            <person name="Miller J."/>
            <person name="Hammond M."/>
            <person name="Megy K."/>
            <person name="Lawson D."/>
            <person name="Kodira C."/>
            <person name="Sutton G."/>
            <person name="Meyer J."/>
            <person name="Hill C.A."/>
            <person name="Birren B."/>
            <person name="Nene V."/>
            <person name="Collins F."/>
            <person name="Alarcon-Chaidez F."/>
            <person name="Wikel S."/>
            <person name="Strausberg R."/>
        </authorList>
    </citation>
    <scope>NUCLEOTIDE SEQUENCE [LARGE SCALE GENOMIC DNA]</scope>
    <source>
        <strain evidence="13">Wikel</strain>
        <strain evidence="11">Wikel colony</strain>
    </source>
</reference>
<dbReference type="VEuPathDB" id="VectorBase:ISCW013415"/>
<gene>
    <name evidence="11" type="ORF">IscW_ISCW013415</name>
</gene>
<evidence type="ECO:0000256" key="5">
    <source>
        <dbReference type="ARBA" id="ARBA00022737"/>
    </source>
</evidence>
<dbReference type="EMBL" id="ABJB010748859">
    <property type="status" value="NOT_ANNOTATED_CDS"/>
    <property type="molecule type" value="Genomic_DNA"/>
</dbReference>
<evidence type="ECO:0000256" key="7">
    <source>
        <dbReference type="ARBA" id="ARBA00023136"/>
    </source>
</evidence>
<feature type="disulfide bond" evidence="10">
    <location>
        <begin position="56"/>
        <end position="71"/>
    </location>
</feature>
<dbReference type="PROSITE" id="PS01209">
    <property type="entry name" value="LDLRA_1"/>
    <property type="match status" value="1"/>
</dbReference>
<feature type="disulfide bond" evidence="10">
    <location>
        <begin position="8"/>
        <end position="26"/>
    </location>
</feature>
<keyword evidence="11" id="KW-0449">Lipoprotein</keyword>
<dbReference type="InterPro" id="IPR002172">
    <property type="entry name" value="LDrepeatLR_classA_rpt"/>
</dbReference>
<keyword evidence="13" id="KW-1185">Reference proteome</keyword>
<dbReference type="InterPro" id="IPR023415">
    <property type="entry name" value="LDLR_class-A_CS"/>
</dbReference>
<dbReference type="GO" id="GO:0016020">
    <property type="term" value="C:membrane"/>
    <property type="evidence" value="ECO:0007669"/>
    <property type="project" value="UniProtKB-SubCell"/>
</dbReference>
<dbReference type="PROSITE" id="PS50068">
    <property type="entry name" value="LDLRA_2"/>
    <property type="match status" value="2"/>
</dbReference>